<dbReference type="SUPFAM" id="SSF55811">
    <property type="entry name" value="Nudix"/>
    <property type="match status" value="1"/>
</dbReference>
<comment type="similarity">
    <text evidence="3">Belongs to the Nudix hydrolase family.</text>
</comment>
<accession>A0A6A4XBL5</accession>
<protein>
    <submittedName>
        <fullName evidence="9">Nucleoside diphosphate-linked moiety X motif 19</fullName>
    </submittedName>
</protein>
<dbReference type="Proteomes" id="UP000440578">
    <property type="component" value="Unassembled WGS sequence"/>
</dbReference>
<dbReference type="GO" id="GO:0005739">
    <property type="term" value="C:mitochondrion"/>
    <property type="evidence" value="ECO:0007669"/>
    <property type="project" value="TreeGrafter"/>
</dbReference>
<keyword evidence="7" id="KW-0464">Manganese</keyword>
<organism evidence="9 10">
    <name type="scientific">Amphibalanus amphitrite</name>
    <name type="common">Striped barnacle</name>
    <name type="synonym">Balanus amphitrite</name>
    <dbReference type="NCBI Taxonomy" id="1232801"/>
    <lineage>
        <taxon>Eukaryota</taxon>
        <taxon>Metazoa</taxon>
        <taxon>Ecdysozoa</taxon>
        <taxon>Arthropoda</taxon>
        <taxon>Crustacea</taxon>
        <taxon>Multicrustacea</taxon>
        <taxon>Cirripedia</taxon>
        <taxon>Thoracica</taxon>
        <taxon>Thoracicalcarea</taxon>
        <taxon>Balanomorpha</taxon>
        <taxon>Balanoidea</taxon>
        <taxon>Balanidae</taxon>
        <taxon>Amphibalaninae</taxon>
        <taxon>Amphibalanus</taxon>
    </lineage>
</organism>
<dbReference type="GO" id="GO:0046872">
    <property type="term" value="F:metal ion binding"/>
    <property type="evidence" value="ECO:0007669"/>
    <property type="project" value="UniProtKB-KW"/>
</dbReference>
<gene>
    <name evidence="9" type="primary">NUDT19</name>
    <name evidence="9" type="ORF">FJT64_016667</name>
</gene>
<keyword evidence="6" id="KW-0460">Magnesium</keyword>
<evidence type="ECO:0000256" key="6">
    <source>
        <dbReference type="ARBA" id="ARBA00022842"/>
    </source>
</evidence>
<evidence type="ECO:0000256" key="7">
    <source>
        <dbReference type="ARBA" id="ARBA00023211"/>
    </source>
</evidence>
<keyword evidence="5" id="KW-0378">Hydrolase</keyword>
<evidence type="ECO:0000256" key="2">
    <source>
        <dbReference type="ARBA" id="ARBA00001946"/>
    </source>
</evidence>
<dbReference type="InterPro" id="IPR015797">
    <property type="entry name" value="NUDIX_hydrolase-like_dom_sf"/>
</dbReference>
<keyword evidence="4" id="KW-0479">Metal-binding</keyword>
<comment type="cofactor">
    <cofactor evidence="2">
        <name>Mg(2+)</name>
        <dbReference type="ChEBI" id="CHEBI:18420"/>
    </cofactor>
</comment>
<dbReference type="EMBL" id="VIIS01000154">
    <property type="protein sequence ID" value="KAF0312588.1"/>
    <property type="molecule type" value="Genomic_DNA"/>
</dbReference>
<evidence type="ECO:0000313" key="9">
    <source>
        <dbReference type="EMBL" id="KAF0312588.1"/>
    </source>
</evidence>
<keyword evidence="10" id="KW-1185">Reference proteome</keyword>
<evidence type="ECO:0000256" key="4">
    <source>
        <dbReference type="ARBA" id="ARBA00022723"/>
    </source>
</evidence>
<comment type="cofactor">
    <cofactor evidence="1">
        <name>Mn(2+)</name>
        <dbReference type="ChEBI" id="CHEBI:29035"/>
    </cofactor>
</comment>
<dbReference type="Gene3D" id="3.90.79.10">
    <property type="entry name" value="Nucleoside Triphosphate Pyrophosphohydrolase"/>
    <property type="match status" value="1"/>
</dbReference>
<dbReference type="OrthoDB" id="1695362at2759"/>
<dbReference type="GO" id="GO:0016818">
    <property type="term" value="F:hydrolase activity, acting on acid anhydrides, in phosphorus-containing anhydrides"/>
    <property type="evidence" value="ECO:0007669"/>
    <property type="project" value="InterPro"/>
</dbReference>
<sequence length="351" mass="38444">MMAGTAWRRAATLVLSGRGAGDELALLMVRRSGKSRHLPDVEVFPGGILDDSDFSAAWRPLLTALPLEPLLLSAPRPATFVERPPVGDELPAEIGFRLAALRETFEETGVLLTRPAAGGRPAPLPVAEAERWRPRVQRRPAELLRLARELAVAPDVWSLHEWSAWLTPVAVPGHRHDAAFFVASVPERPPCCEDQTETQHVEWRRPAAVLADHAAGATTLMPPQLYELSRLQRFGSWSALERFSRRRAPLGIQRMLPVVALLSDGHRLGLLPGDELYPAEGDPAADPLAEPAPLRLPMTLAQAETPGGRWHRTVMGRSSHCTVRLPYGHVGPAYPADRDSAGTPEKYWVGS</sequence>
<dbReference type="InterPro" id="IPR000086">
    <property type="entry name" value="NUDIX_hydrolase_dom"/>
</dbReference>
<dbReference type="CDD" id="cd18870">
    <property type="entry name" value="NUDIX_AcylCoAdiphos_Nudt19"/>
    <property type="match status" value="1"/>
</dbReference>
<name>A0A6A4XBL5_AMPAM</name>
<evidence type="ECO:0000256" key="5">
    <source>
        <dbReference type="ARBA" id="ARBA00022801"/>
    </source>
</evidence>
<evidence type="ECO:0000256" key="3">
    <source>
        <dbReference type="ARBA" id="ARBA00005582"/>
    </source>
</evidence>
<comment type="caution">
    <text evidence="9">The sequence shown here is derived from an EMBL/GenBank/DDBJ whole genome shotgun (WGS) entry which is preliminary data.</text>
</comment>
<proteinExistence type="inferred from homology"/>
<reference evidence="9 10" key="1">
    <citation type="submission" date="2019-07" db="EMBL/GenBank/DDBJ databases">
        <title>Draft genome assembly of a fouling barnacle, Amphibalanus amphitrite (Darwin, 1854): The first reference genome for Thecostraca.</title>
        <authorList>
            <person name="Kim W."/>
        </authorList>
    </citation>
    <scope>NUCLEOTIDE SEQUENCE [LARGE SCALE GENOMIC DNA]</scope>
    <source>
        <strain evidence="9">SNU_AA5</strain>
        <tissue evidence="9">Soma without cirri and trophi</tissue>
    </source>
</reference>
<dbReference type="PANTHER" id="PTHR12318">
    <property type="entry name" value="TESTOSTERONE-REGULATED PROTEIN RP2"/>
    <property type="match status" value="1"/>
</dbReference>
<dbReference type="PANTHER" id="PTHR12318:SF0">
    <property type="entry name" value="ACYL-COENZYME A DIPHOSPHATASE NUDT19"/>
    <property type="match status" value="1"/>
</dbReference>
<evidence type="ECO:0000256" key="1">
    <source>
        <dbReference type="ARBA" id="ARBA00001936"/>
    </source>
</evidence>
<dbReference type="AlphaFoldDB" id="A0A6A4XBL5"/>
<dbReference type="PROSITE" id="PS51462">
    <property type="entry name" value="NUDIX"/>
    <property type="match status" value="1"/>
</dbReference>
<feature type="domain" description="Nudix hydrolase" evidence="8">
    <location>
        <begin position="6"/>
        <end position="227"/>
    </location>
</feature>
<evidence type="ECO:0000313" key="10">
    <source>
        <dbReference type="Proteomes" id="UP000440578"/>
    </source>
</evidence>
<evidence type="ECO:0000259" key="8">
    <source>
        <dbReference type="PROSITE" id="PS51462"/>
    </source>
</evidence>
<dbReference type="InterPro" id="IPR039121">
    <property type="entry name" value="NUDT19"/>
</dbReference>